<dbReference type="PANTHER" id="PTHR30231:SF37">
    <property type="entry name" value="EXODEOXYRIBONUCLEASE 10"/>
    <property type="match status" value="1"/>
</dbReference>
<dbReference type="GO" id="GO:0005829">
    <property type="term" value="C:cytosol"/>
    <property type="evidence" value="ECO:0007669"/>
    <property type="project" value="TreeGrafter"/>
</dbReference>
<dbReference type="SUPFAM" id="SSF53098">
    <property type="entry name" value="Ribonuclease H-like"/>
    <property type="match status" value="1"/>
</dbReference>
<dbReference type="RefSeq" id="WP_062226024.1">
    <property type="nucleotide sequence ID" value="NZ_BBWR01000002.1"/>
</dbReference>
<protein>
    <submittedName>
        <fullName evidence="4">DNA polymerase III epsilon subunit-like 3'-5'exonuclease</fullName>
    </submittedName>
</protein>
<name>A0A0P0Z3Y5_9HYPH</name>
<dbReference type="InterPro" id="IPR012337">
    <property type="entry name" value="RNaseH-like_sf"/>
</dbReference>
<dbReference type="Pfam" id="PF00929">
    <property type="entry name" value="RNase_T"/>
    <property type="match status" value="1"/>
</dbReference>
<dbReference type="GO" id="GO:0045004">
    <property type="term" value="P:DNA replication proofreading"/>
    <property type="evidence" value="ECO:0007669"/>
    <property type="project" value="TreeGrafter"/>
</dbReference>
<comment type="subunit">
    <text evidence="2">DNA polymerase III contains a core (composed of alpha, epsilon and theta chains) that associates with a tau subunit. This core dimerizes to form the POLIII' complex. PolIII' associates with the gamma complex (composed of gamma, delta, delta', psi and chi chains) and with the beta chain to form the complete DNA polymerase III complex.</text>
</comment>
<dbReference type="SMART" id="SM00479">
    <property type="entry name" value="EXOIII"/>
    <property type="match status" value="1"/>
</dbReference>
<evidence type="ECO:0000259" key="3">
    <source>
        <dbReference type="SMART" id="SM00479"/>
    </source>
</evidence>
<dbReference type="EMBL" id="LC066377">
    <property type="protein sequence ID" value="BAT28524.1"/>
    <property type="molecule type" value="Genomic_DNA"/>
</dbReference>
<dbReference type="CDD" id="cd06127">
    <property type="entry name" value="DEDDh"/>
    <property type="match status" value="1"/>
</dbReference>
<keyword evidence="4" id="KW-0540">Nuclease</keyword>
<dbReference type="Gene3D" id="3.30.420.10">
    <property type="entry name" value="Ribonuclease H-like superfamily/Ribonuclease H"/>
    <property type="match status" value="1"/>
</dbReference>
<organism evidence="4">
    <name type="scientific">Aureimonas frigidaquae</name>
    <dbReference type="NCBI Taxonomy" id="424757"/>
    <lineage>
        <taxon>Bacteria</taxon>
        <taxon>Pseudomonadati</taxon>
        <taxon>Pseudomonadota</taxon>
        <taxon>Alphaproteobacteria</taxon>
        <taxon>Hyphomicrobiales</taxon>
        <taxon>Aurantimonadaceae</taxon>
        <taxon>Aureimonas</taxon>
    </lineage>
</organism>
<dbReference type="AlphaFoldDB" id="A0A0P0Z3Y5"/>
<evidence type="ECO:0000256" key="2">
    <source>
        <dbReference type="ARBA" id="ARBA00026073"/>
    </source>
</evidence>
<keyword evidence="4" id="KW-0269">Exonuclease</keyword>
<dbReference type="GO" id="GO:0003676">
    <property type="term" value="F:nucleic acid binding"/>
    <property type="evidence" value="ECO:0007669"/>
    <property type="project" value="InterPro"/>
</dbReference>
<proteinExistence type="predicted"/>
<evidence type="ECO:0000256" key="1">
    <source>
        <dbReference type="ARBA" id="ARBA00025483"/>
    </source>
</evidence>
<sequence>MNQLDLFSFDEDERLARRLEETGRYRILRKLHPRPVIARADSLAPRLAIIIDTETTGLRHDRDEVIEVGAVAFTYDDAGTIGDVVGVFQGLSEPQAPLPPEIVSLTGITDAMLAGQRIDLAALEAFAAPADLVIAHNAAFDRRFCEGLARSFAFKAWACSHAEIAWRELGFEGSKLSYLLSGCGLFHDGHRAVDDCHALLEILDHTLPTGGGTPFARLLTASARTRRRIYAEHAPFDLKDLLKQRGYRWSDGSDGRPRAWWVEVDETDAEAELAFLRGEIYRHPAADPLIQTLTALDRFKSA</sequence>
<dbReference type="PANTHER" id="PTHR30231">
    <property type="entry name" value="DNA POLYMERASE III SUBUNIT EPSILON"/>
    <property type="match status" value="1"/>
</dbReference>
<reference evidence="4" key="1">
    <citation type="journal article" date="2015" name="Proc. Natl. Acad. Sci. U.S.A.">
        <title>Bacterial clade with the ribosomal RNA operon on a small plasmid rather than the chromosome.</title>
        <authorList>
            <person name="Anda M."/>
            <person name="Ohtsubo Y."/>
            <person name="Okubo T."/>
            <person name="Sugawara M."/>
            <person name="Nagata Y."/>
            <person name="Tsuda M."/>
            <person name="Minamisawa K."/>
            <person name="Mitsui H."/>
        </authorList>
    </citation>
    <scope>NUCLEOTIDE SEQUENCE</scope>
    <source>
        <strain evidence="4">JCM 14755</strain>
    </source>
</reference>
<evidence type="ECO:0000313" key="4">
    <source>
        <dbReference type="EMBL" id="BAT28524.1"/>
    </source>
</evidence>
<dbReference type="InterPro" id="IPR036397">
    <property type="entry name" value="RNaseH_sf"/>
</dbReference>
<comment type="function">
    <text evidence="1">DNA polymerase III is a complex, multichain enzyme responsible for most of the replicative synthesis in bacteria. The epsilon subunit contain the editing function and is a proofreading 3'-5' exonuclease.</text>
</comment>
<dbReference type="InterPro" id="IPR013520">
    <property type="entry name" value="Ribonucl_H"/>
</dbReference>
<keyword evidence="4" id="KW-0378">Hydrolase</keyword>
<accession>A0A0P0Z3Y5</accession>
<dbReference type="NCBIfam" id="NF006615">
    <property type="entry name" value="PRK09182.1"/>
    <property type="match status" value="1"/>
</dbReference>
<dbReference type="GO" id="GO:0008408">
    <property type="term" value="F:3'-5' exonuclease activity"/>
    <property type="evidence" value="ECO:0007669"/>
    <property type="project" value="TreeGrafter"/>
</dbReference>
<feature type="domain" description="Exonuclease" evidence="3">
    <location>
        <begin position="47"/>
        <end position="212"/>
    </location>
</feature>
<dbReference type="FunFam" id="3.30.420.10:FF:000045">
    <property type="entry name" value="3'-5' exonuclease DinG"/>
    <property type="match status" value="1"/>
</dbReference>
<dbReference type="OrthoDB" id="7427781at2"/>